<evidence type="ECO:0008006" key="3">
    <source>
        <dbReference type="Google" id="ProtNLM"/>
    </source>
</evidence>
<dbReference type="EMBL" id="JAAEBW010000016">
    <property type="protein sequence ID" value="MBM1197609.1"/>
    <property type="molecule type" value="Genomic_DNA"/>
</dbReference>
<reference evidence="1 2" key="1">
    <citation type="submission" date="2020-01" db="EMBL/GenBank/DDBJ databases">
        <title>Comparative genomics of meat spoilage bacteria.</title>
        <authorList>
            <person name="Hilgarth M."/>
            <person name="Vogel R.F."/>
        </authorList>
    </citation>
    <scope>NUCLEOTIDE SEQUENCE [LARGE SCALE GENOMIC DNA]</scope>
    <source>
        <strain evidence="1 2">TMW2.2077</strain>
    </source>
</reference>
<name>A0ABS1ZMA6_9PSED</name>
<evidence type="ECO:0000313" key="1">
    <source>
        <dbReference type="EMBL" id="MBM1197609.1"/>
    </source>
</evidence>
<proteinExistence type="predicted"/>
<accession>A0ABS1ZMA6</accession>
<keyword evidence="2" id="KW-1185">Reference proteome</keyword>
<organism evidence="1 2">
    <name type="scientific">Pseudomonas weihenstephanensis</name>
    <dbReference type="NCBI Taxonomy" id="1608994"/>
    <lineage>
        <taxon>Bacteria</taxon>
        <taxon>Pseudomonadati</taxon>
        <taxon>Pseudomonadota</taxon>
        <taxon>Gammaproteobacteria</taxon>
        <taxon>Pseudomonadales</taxon>
        <taxon>Pseudomonadaceae</taxon>
        <taxon>Pseudomonas</taxon>
    </lineage>
</organism>
<comment type="caution">
    <text evidence="1">The sequence shown here is derived from an EMBL/GenBank/DDBJ whole genome shotgun (WGS) entry which is preliminary data.</text>
</comment>
<sequence length="338" mass="38034">MDINAGPEQAEALSASFDERLHPSNEVAPSPGDEQWETVKDFQIIAADGGNTLYGNGRQQMKLRVLVRVTNALNMPVDLDEQSLASIALVDTHTHKPLAWSVVKSDDVEVWKFVYDPDPRFKSFPYHGPIKGGLEGSKFSVREFYVSTNASSSISLSASITRRDGKVFYSGLKTEFGTITLNALAPAVYQGHHFHLKYVAQRPYHSANIAKLDVYALRIVADNQRIGIARIYEVYPSAFLRFSRHPDYLGYYTTAYLNASPDHYGRHMSFEMPHAVAQYYDVPGELTLLMSYAKTGGRSQLREEHDHWRLNVIDMYGNLQIIRIASSDDSPPRLMVQA</sequence>
<dbReference type="Proteomes" id="UP000809529">
    <property type="component" value="Unassembled WGS sequence"/>
</dbReference>
<dbReference type="RefSeq" id="WP_203303791.1">
    <property type="nucleotide sequence ID" value="NZ_JAAEBW010000016.1"/>
</dbReference>
<evidence type="ECO:0000313" key="2">
    <source>
        <dbReference type="Proteomes" id="UP000809529"/>
    </source>
</evidence>
<gene>
    <name evidence="1" type="ORF">GYN02_20825</name>
</gene>
<protein>
    <recommendedName>
        <fullName evidence="3">Lipoprotein</fullName>
    </recommendedName>
</protein>